<reference evidence="2" key="1">
    <citation type="submission" date="2018-03" db="EMBL/GenBank/DDBJ databases">
        <title>The relapsing fever spirochete Borrelia turicatae persists in the highly oxidative environment of its soft-bodied tick vector.</title>
        <authorList>
            <person name="Bourret T.J."/>
            <person name="Boyle W.K."/>
            <person name="Valenzuela J.G."/>
            <person name="Oliveira F."/>
            <person name="Lopez J.E."/>
        </authorList>
    </citation>
    <scope>NUCLEOTIDE SEQUENCE</scope>
    <source>
        <strain evidence="2">Kansas strain/isolate</strain>
        <tissue evidence="2">Salivary glands</tissue>
    </source>
</reference>
<evidence type="ECO:0000313" key="2">
    <source>
        <dbReference type="EMBL" id="MBY11046.1"/>
    </source>
</evidence>
<protein>
    <submittedName>
        <fullName evidence="2">Putative salivary secreted protein</fullName>
    </submittedName>
</protein>
<proteinExistence type="predicted"/>
<dbReference type="AlphaFoldDB" id="A0A2R5LND6"/>
<feature type="chain" id="PRO_5015331285" evidence="1">
    <location>
        <begin position="17"/>
        <end position="148"/>
    </location>
</feature>
<dbReference type="EMBL" id="GGLE01006920">
    <property type="protein sequence ID" value="MBY11046.1"/>
    <property type="molecule type" value="Transcribed_RNA"/>
</dbReference>
<name>A0A2R5LND6_9ACAR</name>
<accession>A0A2R5LND6</accession>
<sequence>MKSLLAVVLFIAVCDAYGSDSDSGQSEPCGHGYQFDRLVAPRCHGDECLAHPGSLFHLEFTGKNHEAHHIDVSVWAHIQGIGHSEDSFYYSSGCRDDFTSYPCIAKPNESITGRVAIRFPKSFKEGAARITFEIHGVGCGRMRVRVSS</sequence>
<keyword evidence="1" id="KW-0732">Signal</keyword>
<feature type="signal peptide" evidence="1">
    <location>
        <begin position="1"/>
        <end position="16"/>
    </location>
</feature>
<organism evidence="2">
    <name type="scientific">Ornithodoros turicata</name>
    <dbReference type="NCBI Taxonomy" id="34597"/>
    <lineage>
        <taxon>Eukaryota</taxon>
        <taxon>Metazoa</taxon>
        <taxon>Ecdysozoa</taxon>
        <taxon>Arthropoda</taxon>
        <taxon>Chelicerata</taxon>
        <taxon>Arachnida</taxon>
        <taxon>Acari</taxon>
        <taxon>Parasitiformes</taxon>
        <taxon>Ixodida</taxon>
        <taxon>Ixodoidea</taxon>
        <taxon>Argasidae</taxon>
        <taxon>Ornithodorinae</taxon>
        <taxon>Ornithodoros</taxon>
    </lineage>
</organism>
<evidence type="ECO:0000256" key="1">
    <source>
        <dbReference type="SAM" id="SignalP"/>
    </source>
</evidence>